<reference evidence="2" key="1">
    <citation type="submission" date="2022-08" db="EMBL/GenBank/DDBJ databases">
        <authorList>
            <person name="Kallberg Y."/>
            <person name="Tangrot J."/>
            <person name="Rosling A."/>
        </authorList>
    </citation>
    <scope>NUCLEOTIDE SEQUENCE</scope>
    <source>
        <strain evidence="2">Wild A</strain>
    </source>
</reference>
<organism evidence="2 3">
    <name type="scientific">Funneliformis geosporum</name>
    <dbReference type="NCBI Taxonomy" id="1117311"/>
    <lineage>
        <taxon>Eukaryota</taxon>
        <taxon>Fungi</taxon>
        <taxon>Fungi incertae sedis</taxon>
        <taxon>Mucoromycota</taxon>
        <taxon>Glomeromycotina</taxon>
        <taxon>Glomeromycetes</taxon>
        <taxon>Glomerales</taxon>
        <taxon>Glomeraceae</taxon>
        <taxon>Funneliformis</taxon>
    </lineage>
</organism>
<comment type="caution">
    <text evidence="2">The sequence shown here is derived from an EMBL/GenBank/DDBJ whole genome shotgun (WGS) entry which is preliminary data.</text>
</comment>
<accession>A0A9W4WNR5</accession>
<name>A0A9W4WNR5_9GLOM</name>
<dbReference type="Proteomes" id="UP001153678">
    <property type="component" value="Unassembled WGS sequence"/>
</dbReference>
<proteinExistence type="predicted"/>
<evidence type="ECO:0000313" key="2">
    <source>
        <dbReference type="EMBL" id="CAI2167479.1"/>
    </source>
</evidence>
<sequence length="132" mass="15050">MKLLISFTFIIIICALMNSLTSVPVTEANDGLTAIVERNLADYTWCRIWVTDSNLNYIAGNTKDHYCRGDDFNFTLPAGTTTYFVFAHVVGSWEEDKKRGPYNGNACLNIHGSVDIWKFSDLELKYCFYKII</sequence>
<feature type="signal peptide" evidence="1">
    <location>
        <begin position="1"/>
        <end position="28"/>
    </location>
</feature>
<feature type="chain" id="PRO_5040944296" evidence="1">
    <location>
        <begin position="29"/>
        <end position="132"/>
    </location>
</feature>
<dbReference type="EMBL" id="CAMKVN010000396">
    <property type="protein sequence ID" value="CAI2167479.1"/>
    <property type="molecule type" value="Genomic_DNA"/>
</dbReference>
<dbReference type="OrthoDB" id="2303120at2759"/>
<evidence type="ECO:0000313" key="3">
    <source>
        <dbReference type="Proteomes" id="UP001153678"/>
    </source>
</evidence>
<dbReference type="AlphaFoldDB" id="A0A9W4WNR5"/>
<keyword evidence="1" id="KW-0732">Signal</keyword>
<protein>
    <submittedName>
        <fullName evidence="2">13509_t:CDS:1</fullName>
    </submittedName>
</protein>
<evidence type="ECO:0000256" key="1">
    <source>
        <dbReference type="SAM" id="SignalP"/>
    </source>
</evidence>
<gene>
    <name evidence="2" type="ORF">FWILDA_LOCUS3095</name>
</gene>
<keyword evidence="3" id="KW-1185">Reference proteome</keyword>